<accession>A0ABV0PY81</accession>
<comment type="caution">
    <text evidence="1">The sequence shown here is derived from an EMBL/GenBank/DDBJ whole genome shotgun (WGS) entry which is preliminary data.</text>
</comment>
<protein>
    <submittedName>
        <fullName evidence="1">Uncharacterized protein</fullName>
    </submittedName>
</protein>
<sequence>MFNKLMGWLSPYSAHYEIWLVDWLTKRSVGEHLARTPVSGRPPQSRLSLFNLSVGVIDLKQLLLLRRPFSTKSLHHSLDSFLVGLSSVLRLSSVSSVLVSFNSKIFPMTGSFRCSLTSLLLKCEVKGYHPCYFTLLGSLPIRHMGLNVHLQHATKGFPLGREALVVVPLGSGLSLQTPTVVVTAVLTSLCFGLVVLISLDLFPFTILVETDPGRAPTVCYGSQDWYHSNKEKVYKIQMKFCKNENTVCSVRHPNRRLGVGGTSPLKLHRLQLLPCQKFHLELFSFITYIHHLWMKRKNVIIILNI</sequence>
<name>A0ABV0PY81_9TELE</name>
<evidence type="ECO:0000313" key="1">
    <source>
        <dbReference type="EMBL" id="MEQ2188212.1"/>
    </source>
</evidence>
<evidence type="ECO:0000313" key="2">
    <source>
        <dbReference type="Proteomes" id="UP001476798"/>
    </source>
</evidence>
<reference evidence="1 2" key="1">
    <citation type="submission" date="2021-06" db="EMBL/GenBank/DDBJ databases">
        <authorList>
            <person name="Palmer J.M."/>
        </authorList>
    </citation>
    <scope>NUCLEOTIDE SEQUENCE [LARGE SCALE GENOMIC DNA]</scope>
    <source>
        <strain evidence="1 2">GA_2019</strain>
        <tissue evidence="1">Muscle</tissue>
    </source>
</reference>
<organism evidence="1 2">
    <name type="scientific">Goodea atripinnis</name>
    <dbReference type="NCBI Taxonomy" id="208336"/>
    <lineage>
        <taxon>Eukaryota</taxon>
        <taxon>Metazoa</taxon>
        <taxon>Chordata</taxon>
        <taxon>Craniata</taxon>
        <taxon>Vertebrata</taxon>
        <taxon>Euteleostomi</taxon>
        <taxon>Actinopterygii</taxon>
        <taxon>Neopterygii</taxon>
        <taxon>Teleostei</taxon>
        <taxon>Neoteleostei</taxon>
        <taxon>Acanthomorphata</taxon>
        <taxon>Ovalentaria</taxon>
        <taxon>Atherinomorphae</taxon>
        <taxon>Cyprinodontiformes</taxon>
        <taxon>Goodeidae</taxon>
        <taxon>Goodea</taxon>
    </lineage>
</organism>
<gene>
    <name evidence="1" type="ORF">GOODEAATRI_012734</name>
</gene>
<proteinExistence type="predicted"/>
<dbReference type="EMBL" id="JAHRIO010090788">
    <property type="protein sequence ID" value="MEQ2188212.1"/>
    <property type="molecule type" value="Genomic_DNA"/>
</dbReference>
<dbReference type="Proteomes" id="UP001476798">
    <property type="component" value="Unassembled WGS sequence"/>
</dbReference>
<keyword evidence="2" id="KW-1185">Reference proteome</keyword>